<comment type="caution">
    <text evidence="2">The sequence shown here is derived from an EMBL/GenBank/DDBJ whole genome shotgun (WGS) entry which is preliminary data.</text>
</comment>
<evidence type="ECO:0000256" key="1">
    <source>
        <dbReference type="SAM" id="MobiDB-lite"/>
    </source>
</evidence>
<dbReference type="EMBL" id="JARKIB010000202">
    <property type="protein sequence ID" value="KAJ7724539.1"/>
    <property type="molecule type" value="Genomic_DNA"/>
</dbReference>
<gene>
    <name evidence="2" type="ORF">B0H16DRAFT_1472393</name>
</gene>
<keyword evidence="3" id="KW-1185">Reference proteome</keyword>
<protein>
    <submittedName>
        <fullName evidence="2">Uncharacterized protein</fullName>
    </submittedName>
</protein>
<sequence>MRALTFIHPGRSYARRRGYSWRAAADVPTSHGHDGADGGRVHEHWLANVVEVMLGTSTAALPYPASAISTAIRRTRWHGCFTPNVFTDTAFLPAFHPTGAFEGDEAGVLRLWSYTRFDGAHRWRSRARRNRPPQEEERNTKLPPSDSMGLFAPARAPIAAVSLERLHYTKMRGRSDEIVFGAQRMKIATVGSQARRILGALETPTGHRRYSVARRGRVGAIGYPHEQGSGMREWADVEMVVRDADIHISVAFRRPPGYSYLDHMFPCYARSWESAAIGAVASNQQPATGEDRAHEARARRDVDGPGWYWRGGWRDRSGQGLGGQLILCRKIMMVRPLPQSLLHLFTGTNSSLPFGTWVKPVGDWAPSCTVRRIDHPEVARRQGRIRTAMGRWKGSDQGVWFFNRFILNR</sequence>
<reference evidence="2" key="1">
    <citation type="submission" date="2023-03" db="EMBL/GenBank/DDBJ databases">
        <title>Massive genome expansion in bonnet fungi (Mycena s.s.) driven by repeated elements and novel gene families across ecological guilds.</title>
        <authorList>
            <consortium name="Lawrence Berkeley National Laboratory"/>
            <person name="Harder C.B."/>
            <person name="Miyauchi S."/>
            <person name="Viragh M."/>
            <person name="Kuo A."/>
            <person name="Thoen E."/>
            <person name="Andreopoulos B."/>
            <person name="Lu D."/>
            <person name="Skrede I."/>
            <person name="Drula E."/>
            <person name="Henrissat B."/>
            <person name="Morin E."/>
            <person name="Kohler A."/>
            <person name="Barry K."/>
            <person name="LaButti K."/>
            <person name="Morin E."/>
            <person name="Salamov A."/>
            <person name="Lipzen A."/>
            <person name="Mereny Z."/>
            <person name="Hegedus B."/>
            <person name="Baldrian P."/>
            <person name="Stursova M."/>
            <person name="Weitz H."/>
            <person name="Taylor A."/>
            <person name="Grigoriev I.V."/>
            <person name="Nagy L.G."/>
            <person name="Martin F."/>
            <person name="Kauserud H."/>
        </authorList>
    </citation>
    <scope>NUCLEOTIDE SEQUENCE</scope>
    <source>
        <strain evidence="2">CBHHK182m</strain>
    </source>
</reference>
<feature type="region of interest" description="Disordered" evidence="1">
    <location>
        <begin position="123"/>
        <end position="147"/>
    </location>
</feature>
<accession>A0AAD7HPL8</accession>
<dbReference type="Proteomes" id="UP001215598">
    <property type="component" value="Unassembled WGS sequence"/>
</dbReference>
<evidence type="ECO:0000313" key="2">
    <source>
        <dbReference type="EMBL" id="KAJ7724539.1"/>
    </source>
</evidence>
<evidence type="ECO:0000313" key="3">
    <source>
        <dbReference type="Proteomes" id="UP001215598"/>
    </source>
</evidence>
<name>A0AAD7HPL8_9AGAR</name>
<dbReference type="AlphaFoldDB" id="A0AAD7HPL8"/>
<organism evidence="2 3">
    <name type="scientific">Mycena metata</name>
    <dbReference type="NCBI Taxonomy" id="1033252"/>
    <lineage>
        <taxon>Eukaryota</taxon>
        <taxon>Fungi</taxon>
        <taxon>Dikarya</taxon>
        <taxon>Basidiomycota</taxon>
        <taxon>Agaricomycotina</taxon>
        <taxon>Agaricomycetes</taxon>
        <taxon>Agaricomycetidae</taxon>
        <taxon>Agaricales</taxon>
        <taxon>Marasmiineae</taxon>
        <taxon>Mycenaceae</taxon>
        <taxon>Mycena</taxon>
    </lineage>
</organism>
<proteinExistence type="predicted"/>